<dbReference type="Pfam" id="PF18962">
    <property type="entry name" value="Por_Secre_tail"/>
    <property type="match status" value="1"/>
</dbReference>
<evidence type="ECO:0000313" key="2">
    <source>
        <dbReference type="EMBL" id="AXE20981.1"/>
    </source>
</evidence>
<dbReference type="EMBL" id="CP030850">
    <property type="protein sequence ID" value="AXE20981.1"/>
    <property type="molecule type" value="Genomic_DNA"/>
</dbReference>
<name>A0A344TQR0_9BACT</name>
<protein>
    <submittedName>
        <fullName evidence="2">T9SS C-terminal target domain-containing protein</fullName>
    </submittedName>
</protein>
<dbReference type="GO" id="GO:0016788">
    <property type="term" value="F:hydrolase activity, acting on ester bonds"/>
    <property type="evidence" value="ECO:0007669"/>
    <property type="project" value="UniProtKB-ARBA"/>
</dbReference>
<reference evidence="2 3" key="1">
    <citation type="submission" date="2018-07" db="EMBL/GenBank/DDBJ databases">
        <title>Genome sequencing of Runella.</title>
        <authorList>
            <person name="Baek M.-G."/>
            <person name="Yi H."/>
        </authorList>
    </citation>
    <scope>NUCLEOTIDE SEQUENCE [LARGE SCALE GENOMIC DNA]</scope>
    <source>
        <strain evidence="2 3">HYN0085</strain>
    </source>
</reference>
<evidence type="ECO:0000259" key="1">
    <source>
        <dbReference type="Pfam" id="PF18962"/>
    </source>
</evidence>
<dbReference type="KEGG" id="run:DR864_26190"/>
<accession>A0A344TQR0</accession>
<dbReference type="SUPFAM" id="SSF52266">
    <property type="entry name" value="SGNH hydrolase"/>
    <property type="match status" value="1"/>
</dbReference>
<evidence type="ECO:0000313" key="3">
    <source>
        <dbReference type="Proteomes" id="UP000251993"/>
    </source>
</evidence>
<organism evidence="2 3">
    <name type="scientific">Runella rosea</name>
    <dbReference type="NCBI Taxonomy" id="2259595"/>
    <lineage>
        <taxon>Bacteria</taxon>
        <taxon>Pseudomonadati</taxon>
        <taxon>Bacteroidota</taxon>
        <taxon>Cytophagia</taxon>
        <taxon>Cytophagales</taxon>
        <taxon>Spirosomataceae</taxon>
        <taxon>Runella</taxon>
    </lineage>
</organism>
<gene>
    <name evidence="2" type="ORF">DR864_26190</name>
</gene>
<dbReference type="InterPro" id="IPR036514">
    <property type="entry name" value="SGNH_hydro_sf"/>
</dbReference>
<dbReference type="OrthoDB" id="1488710at2"/>
<dbReference type="NCBIfam" id="TIGR04183">
    <property type="entry name" value="Por_Secre_tail"/>
    <property type="match status" value="1"/>
</dbReference>
<sequence>MMQKNTTYWRCLNVLLVILLTVGTLTAQIKITFPVERAVFQRNNANQASISIGGYYTQAVDRIEARLVPVSAGQGQATDWTTIESNPKGGVFLGSLTGRGGWYTLEVRAFFGGVEVGRDALAKLGVGEVFLIAGQSNAQGFFGFGAPAVNDDRVNTITWDNQNSDRTNNLTFSFTRLTAEGVIGPRGRSAWCWGPLGDLLARKLNVPILFMNAGWIDTSTQNWLDSANGKTVKNRVNEDLPAGMPYLNLKNALQYYGSILGLRSVLWLQGENDAAANVTKDAYQSSLQGLVNVARIEQGEVLSSLPWVLSRTSRYAINTSSFTSQSVIDAQTAIINIPFNKSYPGPFTDNIQVPRPLTNPINGSLDLVHFQGQGLTDLAQAWDNSLQPSFFATVVPVSPRPARPLTVTCNAGNVSFNVKAPDGFVSYRWANGETTQTITVQGAGTYQVTMKDNAGNTYLTPALVVTDPSVRLPDPVITPSGEQIICADSSIALTVNVSSVNTVTWSNGLTGRTINVKTPGTYTARLSNIYGCSSPTLSAPVTVKTISIKAPKLIQSGPYSVQATPDSTIFSFADTKVSNITWDWRQGGRSLTATESAIKVTQTGEFTTRSRVTFVANSGGSARTCLSPFSAAVLYQPTGETADGLVVYPNPSRLGKVAIETLEDLTDVEITVTSLSGQVVYSGKFPDLKIRKEIDLSYVNEGAYILKLSSTTLKQSKRIIIDN</sequence>
<dbReference type="AlphaFoldDB" id="A0A344TQR0"/>
<feature type="domain" description="Secretion system C-terminal sorting" evidence="1">
    <location>
        <begin position="647"/>
        <end position="721"/>
    </location>
</feature>
<dbReference type="InterPro" id="IPR026444">
    <property type="entry name" value="Secre_tail"/>
</dbReference>
<proteinExistence type="predicted"/>
<dbReference type="Gene3D" id="3.40.50.1110">
    <property type="entry name" value="SGNH hydrolase"/>
    <property type="match status" value="1"/>
</dbReference>
<dbReference type="RefSeq" id="WP_114069744.1">
    <property type="nucleotide sequence ID" value="NZ_CP030850.1"/>
</dbReference>
<keyword evidence="3" id="KW-1185">Reference proteome</keyword>
<dbReference type="Proteomes" id="UP000251993">
    <property type="component" value="Chromosome"/>
</dbReference>